<dbReference type="InterPro" id="IPR057684">
    <property type="entry name" value="DUF7924"/>
</dbReference>
<feature type="domain" description="DUF7924" evidence="2">
    <location>
        <begin position="197"/>
        <end position="354"/>
    </location>
</feature>
<evidence type="ECO:0000313" key="4">
    <source>
        <dbReference type="Proteomes" id="UP000277212"/>
    </source>
</evidence>
<evidence type="ECO:0000259" key="2">
    <source>
        <dbReference type="Pfam" id="PF25545"/>
    </source>
</evidence>
<name>A0A3M2RSX1_9HYPO</name>
<keyword evidence="4" id="KW-1185">Reference proteome</keyword>
<organism evidence="3 4">
    <name type="scientific">Fusarium kuroshium</name>
    <dbReference type="NCBI Taxonomy" id="2010991"/>
    <lineage>
        <taxon>Eukaryota</taxon>
        <taxon>Fungi</taxon>
        <taxon>Dikarya</taxon>
        <taxon>Ascomycota</taxon>
        <taxon>Pezizomycotina</taxon>
        <taxon>Sordariomycetes</taxon>
        <taxon>Hypocreomycetidae</taxon>
        <taxon>Hypocreales</taxon>
        <taxon>Nectriaceae</taxon>
        <taxon>Fusarium</taxon>
        <taxon>Fusarium solani species complex</taxon>
    </lineage>
</organism>
<feature type="region of interest" description="Disordered" evidence="1">
    <location>
        <begin position="360"/>
        <end position="461"/>
    </location>
</feature>
<comment type="caution">
    <text evidence="3">The sequence shown here is derived from an EMBL/GenBank/DDBJ whole genome shotgun (WGS) entry which is preliminary data.</text>
</comment>
<evidence type="ECO:0000313" key="3">
    <source>
        <dbReference type="EMBL" id="RMJ08252.1"/>
    </source>
</evidence>
<dbReference type="STRING" id="2010991.A0A3M2RSX1"/>
<feature type="compositionally biased region" description="Acidic residues" evidence="1">
    <location>
        <begin position="393"/>
        <end position="403"/>
    </location>
</feature>
<dbReference type="Proteomes" id="UP000277212">
    <property type="component" value="Unassembled WGS sequence"/>
</dbReference>
<reference evidence="3 4" key="1">
    <citation type="submission" date="2017-06" db="EMBL/GenBank/DDBJ databases">
        <title>Comparative genomic analysis of Ambrosia Fusariam Clade fungi.</title>
        <authorList>
            <person name="Stajich J.E."/>
            <person name="Carrillo J."/>
            <person name="Kijimoto T."/>
            <person name="Eskalen A."/>
            <person name="O'Donnell K."/>
            <person name="Kasson M."/>
        </authorList>
    </citation>
    <scope>NUCLEOTIDE SEQUENCE [LARGE SCALE GENOMIC DNA]</scope>
    <source>
        <strain evidence="3">UCR3666</strain>
    </source>
</reference>
<evidence type="ECO:0000256" key="1">
    <source>
        <dbReference type="SAM" id="MobiDB-lite"/>
    </source>
</evidence>
<sequence length="506" mass="55788">MADHPQRPHKKRPPPDAVEEPLSKRPCLETETPEIDDAAIVPRSQKLTQVPRAPKPSRLTKKNLRLLDKMTRTTKSGAASEPGKSKTASSSTTKTTRSDKTKSTTASGFQEQAIANGILAPRRSKPTHNAKEILERLNRSRETASPPESQYELYCGKIETAGNEAAVVQRMLPLFKDYDDTYNIDMNRAFSALPKDLGFNDGLSAPQPDFVQGLTREEFLPVDSSNIQGAVLFKDDATSTMLPHFAGEWKSRSGDMVEATLQSGYDGAALVYGRNQAREYLGEPDPPGHSAVTTFTSNGEHINFFAHHALLTGEDGAVEYHQHRLIQTNLTESYESFKRGRRQIRNAQDYAQEQSFALRDQLRKQRRSQRSRGSTAAPATRAPAAINPKVDGNEDDKDSEDYASYEFINMPNQPTPPVSTSSAQVSRAQPSQAQPSQASDGEGSVDSGRGKAKRSYWTKDEKTGRYCHVHSDGRSRSFPLPIQVTAQDIAHERSTQGSVSKKTGGD</sequence>
<dbReference type="OrthoDB" id="5424149at2759"/>
<accession>A0A3M2RSX1</accession>
<dbReference type="AlphaFoldDB" id="A0A3M2RSX1"/>
<feature type="compositionally biased region" description="Low complexity" evidence="1">
    <location>
        <begin position="421"/>
        <end position="439"/>
    </location>
</feature>
<proteinExistence type="predicted"/>
<feature type="compositionally biased region" description="Low complexity" evidence="1">
    <location>
        <begin position="85"/>
        <end position="95"/>
    </location>
</feature>
<dbReference type="Pfam" id="PF25545">
    <property type="entry name" value="DUF7924"/>
    <property type="match status" value="1"/>
</dbReference>
<gene>
    <name evidence="3" type="ORF">CDV36_012155</name>
</gene>
<protein>
    <recommendedName>
        <fullName evidence="2">DUF7924 domain-containing protein</fullName>
    </recommendedName>
</protein>
<feature type="region of interest" description="Disordered" evidence="1">
    <location>
        <begin position="1"/>
        <end position="128"/>
    </location>
</feature>
<dbReference type="EMBL" id="NKUJ01000297">
    <property type="protein sequence ID" value="RMJ08252.1"/>
    <property type="molecule type" value="Genomic_DNA"/>
</dbReference>
<feature type="compositionally biased region" description="Low complexity" evidence="1">
    <location>
        <begin position="371"/>
        <end position="385"/>
    </location>
</feature>